<dbReference type="InterPro" id="IPR002347">
    <property type="entry name" value="SDR_fam"/>
</dbReference>
<organism evidence="2">
    <name type="scientific">marine metagenome</name>
    <dbReference type="NCBI Taxonomy" id="408172"/>
    <lineage>
        <taxon>unclassified sequences</taxon>
        <taxon>metagenomes</taxon>
        <taxon>ecological metagenomes</taxon>
    </lineage>
</organism>
<accession>A0A382WN23</accession>
<name>A0A382WN23_9ZZZZ</name>
<dbReference type="AlphaFoldDB" id="A0A382WN23"/>
<dbReference type="PRINTS" id="PR00080">
    <property type="entry name" value="SDRFAMILY"/>
</dbReference>
<dbReference type="Gene3D" id="3.40.50.720">
    <property type="entry name" value="NAD(P)-binding Rossmann-like Domain"/>
    <property type="match status" value="1"/>
</dbReference>
<dbReference type="SUPFAM" id="SSF51735">
    <property type="entry name" value="NAD(P)-binding Rossmann-fold domains"/>
    <property type="match status" value="1"/>
</dbReference>
<dbReference type="InterPro" id="IPR050259">
    <property type="entry name" value="SDR"/>
</dbReference>
<dbReference type="PANTHER" id="PTHR42879">
    <property type="entry name" value="3-OXOACYL-(ACYL-CARRIER-PROTEIN) REDUCTASE"/>
    <property type="match status" value="1"/>
</dbReference>
<dbReference type="EMBL" id="UINC01161046">
    <property type="protein sequence ID" value="SVD60010.1"/>
    <property type="molecule type" value="Genomic_DNA"/>
</dbReference>
<dbReference type="InterPro" id="IPR036291">
    <property type="entry name" value="NAD(P)-bd_dom_sf"/>
</dbReference>
<evidence type="ECO:0008006" key="3">
    <source>
        <dbReference type="Google" id="ProtNLM"/>
    </source>
</evidence>
<evidence type="ECO:0000313" key="2">
    <source>
        <dbReference type="EMBL" id="SVD60010.1"/>
    </source>
</evidence>
<dbReference type="PRINTS" id="PR00081">
    <property type="entry name" value="GDHRDH"/>
</dbReference>
<evidence type="ECO:0000256" key="1">
    <source>
        <dbReference type="ARBA" id="ARBA00006484"/>
    </source>
</evidence>
<proteinExistence type="inferred from homology"/>
<protein>
    <recommendedName>
        <fullName evidence="3">Ketoreductase (KR) domain-containing protein</fullName>
    </recommendedName>
</protein>
<gene>
    <name evidence="2" type="ORF">METZ01_LOCUS412864</name>
</gene>
<comment type="similarity">
    <text evidence="1">Belongs to the short-chain dehydrogenases/reductases (SDR) family.</text>
</comment>
<dbReference type="PANTHER" id="PTHR42879:SF2">
    <property type="entry name" value="3-OXOACYL-[ACYL-CARRIER-PROTEIN] REDUCTASE FABG"/>
    <property type="match status" value="1"/>
</dbReference>
<dbReference type="Pfam" id="PF00106">
    <property type="entry name" value="adh_short"/>
    <property type="match status" value="1"/>
</dbReference>
<reference evidence="2" key="1">
    <citation type="submission" date="2018-05" db="EMBL/GenBank/DDBJ databases">
        <authorList>
            <person name="Lanie J.A."/>
            <person name="Ng W.-L."/>
            <person name="Kazmierczak K.M."/>
            <person name="Andrzejewski T.M."/>
            <person name="Davidsen T.M."/>
            <person name="Wayne K.J."/>
            <person name="Tettelin H."/>
            <person name="Glass J.I."/>
            <person name="Rusch D."/>
            <person name="Podicherti R."/>
            <person name="Tsui H.-C.T."/>
            <person name="Winkler M.E."/>
        </authorList>
    </citation>
    <scope>NUCLEOTIDE SEQUENCE</scope>
</reference>
<sequence length="155" mass="16919">MFDYSNKIALVTGASGDIGRAIAISLAKQGAKVAITGRRSKVLDQICKQYPKAFTPLVGDLSQRDNVKTIVSDVENKLGPIDILINNAGIAEDQLAVRMNYEMWQKVMNVNLFAAFNLSKSVIKGMMKRRYGRIIQITSIVGHTGNPGQTNYAAS</sequence>
<feature type="non-terminal residue" evidence="2">
    <location>
        <position position="155"/>
    </location>
</feature>